<evidence type="ECO:0000313" key="2">
    <source>
        <dbReference type="EMBL" id="KAH7267983.1"/>
    </source>
</evidence>
<dbReference type="PANTHER" id="PTHR24148:SF73">
    <property type="entry name" value="HET DOMAIN PROTEIN (AFU_ORTHOLOGUE AFUA_8G01020)"/>
    <property type="match status" value="1"/>
</dbReference>
<name>A0A9P9R7B9_FUSSL</name>
<organism evidence="2 3">
    <name type="scientific">Fusarium solani</name>
    <name type="common">Filamentous fungus</name>
    <dbReference type="NCBI Taxonomy" id="169388"/>
    <lineage>
        <taxon>Eukaryota</taxon>
        <taxon>Fungi</taxon>
        <taxon>Dikarya</taxon>
        <taxon>Ascomycota</taxon>
        <taxon>Pezizomycotina</taxon>
        <taxon>Sordariomycetes</taxon>
        <taxon>Hypocreomycetidae</taxon>
        <taxon>Hypocreales</taxon>
        <taxon>Nectriaceae</taxon>
        <taxon>Fusarium</taxon>
        <taxon>Fusarium solani species complex</taxon>
    </lineage>
</organism>
<protein>
    <submittedName>
        <fullName evidence="2">Heterokaryon incompatibility protein-domain-containing protein</fullName>
    </submittedName>
</protein>
<dbReference type="Proteomes" id="UP000736672">
    <property type="component" value="Unassembled WGS sequence"/>
</dbReference>
<dbReference type="Pfam" id="PF06985">
    <property type="entry name" value="HET"/>
    <property type="match status" value="1"/>
</dbReference>
<keyword evidence="3" id="KW-1185">Reference proteome</keyword>
<dbReference type="PANTHER" id="PTHR24148">
    <property type="entry name" value="ANKYRIN REPEAT DOMAIN-CONTAINING PROTEIN 39 HOMOLOG-RELATED"/>
    <property type="match status" value="1"/>
</dbReference>
<accession>A0A9P9R7B9</accession>
<feature type="domain" description="Heterokaryon incompatibility" evidence="1">
    <location>
        <begin position="4"/>
        <end position="141"/>
    </location>
</feature>
<dbReference type="InterPro" id="IPR010730">
    <property type="entry name" value="HET"/>
</dbReference>
<comment type="caution">
    <text evidence="2">The sequence shown here is derived from an EMBL/GenBank/DDBJ whole genome shotgun (WGS) entry which is preliminary data.</text>
</comment>
<evidence type="ECO:0000259" key="1">
    <source>
        <dbReference type="Pfam" id="PF06985"/>
    </source>
</evidence>
<sequence>MRPILLNGRKCQVYPNLHDALVQLQDSLVAEYHWIDAICINQEDENEKAAQVSMMAHIYFSAAQVNVWIGRSNEDTPMVMALIRNLAMYINNVYAIEGDLDPLLERKVKRLGLLSLTTENWLPLVKFYFQNRFRRSWVIQEVALARNVRLFMGNKGYITLKDLTDANGIMNRLGFYPGGLTEIQQGLGDEWMLPAISYPAEMIMTNVLCKSRDFNEPEYQFLLPQIEILTGSDSWRRGTAPMLAFLLMRCRQAHASDQRDKVYSLLGIAKFAATVKGALPTCIEVDYTDSSTAATVFTKATTFILEECNHLYRELGSLGLRIDGAELHVKAVRIGTLSVVSTSVAMALMRTWEFEPFAAILLQCAQRYALSGELSIEAFWRTLIFDTETHSAHPASPELGSAFGCWVLQTIFYYAEHSDLPGYGWAIPSVL</sequence>
<dbReference type="OrthoDB" id="5097960at2759"/>
<dbReference type="InterPro" id="IPR052895">
    <property type="entry name" value="HetReg/Transcr_Mod"/>
</dbReference>
<dbReference type="EMBL" id="JAGTJS010000005">
    <property type="protein sequence ID" value="KAH7267983.1"/>
    <property type="molecule type" value="Genomic_DNA"/>
</dbReference>
<gene>
    <name evidence="2" type="ORF">B0J15DRAFT_544872</name>
</gene>
<reference evidence="2" key="1">
    <citation type="journal article" date="2021" name="Nat. Commun.">
        <title>Genetic determinants of endophytism in the Arabidopsis root mycobiome.</title>
        <authorList>
            <person name="Mesny F."/>
            <person name="Miyauchi S."/>
            <person name="Thiergart T."/>
            <person name="Pickel B."/>
            <person name="Atanasova L."/>
            <person name="Karlsson M."/>
            <person name="Huettel B."/>
            <person name="Barry K.W."/>
            <person name="Haridas S."/>
            <person name="Chen C."/>
            <person name="Bauer D."/>
            <person name="Andreopoulos W."/>
            <person name="Pangilinan J."/>
            <person name="LaButti K."/>
            <person name="Riley R."/>
            <person name="Lipzen A."/>
            <person name="Clum A."/>
            <person name="Drula E."/>
            <person name="Henrissat B."/>
            <person name="Kohler A."/>
            <person name="Grigoriev I.V."/>
            <person name="Martin F.M."/>
            <person name="Hacquard S."/>
        </authorList>
    </citation>
    <scope>NUCLEOTIDE SEQUENCE</scope>
    <source>
        <strain evidence="2">FSSC 5 MPI-SDFR-AT-0091</strain>
    </source>
</reference>
<evidence type="ECO:0000313" key="3">
    <source>
        <dbReference type="Proteomes" id="UP000736672"/>
    </source>
</evidence>
<proteinExistence type="predicted"/>
<dbReference type="AlphaFoldDB" id="A0A9P9R7B9"/>